<dbReference type="InterPro" id="IPR005672">
    <property type="entry name" value="Phosphate_PstA"/>
</dbReference>
<comment type="similarity">
    <text evidence="2 9">Belongs to the binding-protein-dependent transport system permease family. CysTW subfamily.</text>
</comment>
<feature type="transmembrane region" description="Helical" evidence="9">
    <location>
        <begin position="263"/>
        <end position="282"/>
    </location>
</feature>
<dbReference type="Pfam" id="PF00528">
    <property type="entry name" value="BPD_transp_1"/>
    <property type="match status" value="1"/>
</dbReference>
<evidence type="ECO:0000313" key="12">
    <source>
        <dbReference type="Proteomes" id="UP000245368"/>
    </source>
</evidence>
<evidence type="ECO:0000256" key="7">
    <source>
        <dbReference type="ARBA" id="ARBA00022989"/>
    </source>
</evidence>
<dbReference type="GO" id="GO:0005315">
    <property type="term" value="F:phosphate transmembrane transporter activity"/>
    <property type="evidence" value="ECO:0007669"/>
    <property type="project" value="InterPro"/>
</dbReference>
<protein>
    <recommendedName>
        <fullName evidence="9">Phosphate transport system permease protein PstA</fullName>
    </recommendedName>
</protein>
<dbReference type="Gene3D" id="1.10.3720.10">
    <property type="entry name" value="MetI-like"/>
    <property type="match status" value="1"/>
</dbReference>
<keyword evidence="5" id="KW-0592">Phosphate transport</keyword>
<comment type="subcellular location">
    <subcellularLocation>
        <location evidence="1 9">Cell membrane</location>
        <topology evidence="1 9">Multi-pass membrane protein</topology>
    </subcellularLocation>
</comment>
<dbReference type="GO" id="GO:0005886">
    <property type="term" value="C:plasma membrane"/>
    <property type="evidence" value="ECO:0007669"/>
    <property type="project" value="UniProtKB-SubCell"/>
</dbReference>
<gene>
    <name evidence="11" type="primary">pstA</name>
    <name evidence="11" type="ORF">DKM44_11980</name>
</gene>
<dbReference type="EMBL" id="CP029494">
    <property type="protein sequence ID" value="AWN23858.1"/>
    <property type="molecule type" value="Genomic_DNA"/>
</dbReference>
<keyword evidence="6 9" id="KW-0812">Transmembrane</keyword>
<evidence type="ECO:0000256" key="2">
    <source>
        <dbReference type="ARBA" id="ARBA00007069"/>
    </source>
</evidence>
<dbReference type="KEGG" id="dez:DKM44_11980"/>
<evidence type="ECO:0000256" key="4">
    <source>
        <dbReference type="ARBA" id="ARBA00022475"/>
    </source>
</evidence>
<dbReference type="PANTHER" id="PTHR42922:SF1">
    <property type="entry name" value="PHOSPHATE TRANSPORT SYSTEM PERMEASE PROTEIN PSTA"/>
    <property type="match status" value="1"/>
</dbReference>
<dbReference type="InterPro" id="IPR035906">
    <property type="entry name" value="MetI-like_sf"/>
</dbReference>
<keyword evidence="12" id="KW-1185">Reference proteome</keyword>
<evidence type="ECO:0000256" key="9">
    <source>
        <dbReference type="RuleBase" id="RU363043"/>
    </source>
</evidence>
<reference evidence="11 12" key="1">
    <citation type="submission" date="2018-05" db="EMBL/GenBank/DDBJ databases">
        <title>Complete Genome Sequence of Deinococcus sp. strain 17bor-2.</title>
        <authorList>
            <person name="Srinivasan S."/>
        </authorList>
    </citation>
    <scope>NUCLEOTIDE SEQUENCE [LARGE SCALE GENOMIC DNA]</scope>
    <source>
        <strain evidence="11 12">17bor-2</strain>
    </source>
</reference>
<dbReference type="CDD" id="cd06261">
    <property type="entry name" value="TM_PBP2"/>
    <property type="match status" value="1"/>
</dbReference>
<dbReference type="GO" id="GO:0035435">
    <property type="term" value="P:phosphate ion transmembrane transport"/>
    <property type="evidence" value="ECO:0007669"/>
    <property type="project" value="InterPro"/>
</dbReference>
<evidence type="ECO:0000256" key="5">
    <source>
        <dbReference type="ARBA" id="ARBA00022592"/>
    </source>
</evidence>
<dbReference type="NCBIfam" id="TIGR00974">
    <property type="entry name" value="3a0107s02c"/>
    <property type="match status" value="1"/>
</dbReference>
<feature type="transmembrane region" description="Helical" evidence="9">
    <location>
        <begin position="120"/>
        <end position="140"/>
    </location>
</feature>
<dbReference type="InterPro" id="IPR051408">
    <property type="entry name" value="Phosphate_transprt_permease"/>
</dbReference>
<accession>A0A2Z3JR48</accession>
<feature type="domain" description="ABC transmembrane type-1" evidence="10">
    <location>
        <begin position="80"/>
        <end position="282"/>
    </location>
</feature>
<dbReference type="InterPro" id="IPR000515">
    <property type="entry name" value="MetI-like"/>
</dbReference>
<keyword evidence="3" id="KW-0813">Transport</keyword>
<evidence type="ECO:0000259" key="10">
    <source>
        <dbReference type="PROSITE" id="PS50928"/>
    </source>
</evidence>
<keyword evidence="7 9" id="KW-1133">Transmembrane helix</keyword>
<dbReference type="PANTHER" id="PTHR42922">
    <property type="entry name" value="PHOSPHATE TRANSPORT SYSTEM PERMEASE PROTEIN PSTA"/>
    <property type="match status" value="1"/>
</dbReference>
<feature type="transmembrane region" description="Helical" evidence="9">
    <location>
        <begin position="146"/>
        <end position="165"/>
    </location>
</feature>
<organism evidence="11 12">
    <name type="scientific">Deinococcus irradiatisoli</name>
    <dbReference type="NCBI Taxonomy" id="2202254"/>
    <lineage>
        <taxon>Bacteria</taxon>
        <taxon>Thermotogati</taxon>
        <taxon>Deinococcota</taxon>
        <taxon>Deinococci</taxon>
        <taxon>Deinococcales</taxon>
        <taxon>Deinococcaceae</taxon>
        <taxon>Deinococcus</taxon>
    </lineage>
</organism>
<keyword evidence="8 9" id="KW-0472">Membrane</keyword>
<proteinExistence type="inferred from homology"/>
<evidence type="ECO:0000256" key="3">
    <source>
        <dbReference type="ARBA" id="ARBA00022448"/>
    </source>
</evidence>
<feature type="transmembrane region" description="Helical" evidence="9">
    <location>
        <begin position="84"/>
        <end position="108"/>
    </location>
</feature>
<sequence>MAVSQITPLPLTRGGLSAGRKTKNALMGVLIALGTLLVVAPLILIFGFLLIKGLGALNLDFFLKNPAPEGESGGGWANAISGSLVILAMAAVLGVTVGVSGGIFLAEFPRHRLMPTIRMLSDVLSGIPAIVMGLVVYALVVRPMGHFSALAGGVALGLLMVPIVVRTTEEVLKLVPLSVREAGLALGLPQWKVILSIVLPAASGGIITGLMLALARVAGEAAPLLFTAFGSNLVNLNPLQPTSALPLEIYKGATSAYDENQRLAQAGALLLITLIFVTSLLARAANRRR</sequence>
<feature type="transmembrane region" description="Helical" evidence="9">
    <location>
        <begin position="193"/>
        <end position="215"/>
    </location>
</feature>
<dbReference type="Proteomes" id="UP000245368">
    <property type="component" value="Chromosome"/>
</dbReference>
<evidence type="ECO:0000256" key="1">
    <source>
        <dbReference type="ARBA" id="ARBA00004651"/>
    </source>
</evidence>
<dbReference type="OrthoDB" id="9785113at2"/>
<dbReference type="PROSITE" id="PS50928">
    <property type="entry name" value="ABC_TM1"/>
    <property type="match status" value="1"/>
</dbReference>
<name>A0A2Z3JR48_9DEIO</name>
<dbReference type="SUPFAM" id="SSF161098">
    <property type="entry name" value="MetI-like"/>
    <property type="match status" value="1"/>
</dbReference>
<dbReference type="AlphaFoldDB" id="A0A2Z3JR48"/>
<evidence type="ECO:0000313" key="11">
    <source>
        <dbReference type="EMBL" id="AWN23858.1"/>
    </source>
</evidence>
<evidence type="ECO:0000256" key="6">
    <source>
        <dbReference type="ARBA" id="ARBA00022692"/>
    </source>
</evidence>
<evidence type="ECO:0000256" key="8">
    <source>
        <dbReference type="ARBA" id="ARBA00023136"/>
    </source>
</evidence>
<keyword evidence="4 9" id="KW-1003">Cell membrane</keyword>
<feature type="transmembrane region" description="Helical" evidence="9">
    <location>
        <begin position="25"/>
        <end position="51"/>
    </location>
</feature>